<evidence type="ECO:0000313" key="1">
    <source>
        <dbReference type="EMBL" id="OAQ62338.2"/>
    </source>
</evidence>
<comment type="caution">
    <text evidence="1">The sequence shown here is derived from an EMBL/GenBank/DDBJ whole genome shotgun (WGS) entry which is preliminary data.</text>
</comment>
<sequence length="325" mass="36527">MDSDYLDFEHPEPVPCCRILNPNDSRGELKTQYSSKDNGGLIYDREDDGGFSISFERILQVDGWSCGAEAVTENTPREAMTLMVFKLTVTCTRPKRCVRSVKSRLKFERLERSDKPGPGVVAWAPFRELEKTNQTNVNEKQTTTTDIHAGFKGDGAEVGTSRTKVKEISFERKYFARAFAAATMNKAGKRGGVQWCMQQNEKQKDGVVPTIYTAVLLSRATLEEPYIVESKIQINGGTLYDLKNDTLDFFGIGPGVTKPYLVQPDFEQPRIRYEGASIFPTVDRENLFGLVTRTEQGPFGLVIHWETDDPADDKNETAIKLGETR</sequence>
<dbReference type="GeneID" id="28849952"/>
<evidence type="ECO:0000313" key="2">
    <source>
        <dbReference type="Proteomes" id="UP000078397"/>
    </source>
</evidence>
<dbReference type="Proteomes" id="UP000078397">
    <property type="component" value="Unassembled WGS sequence"/>
</dbReference>
<proteinExistence type="predicted"/>
<reference evidence="1 2" key="1">
    <citation type="journal article" date="2016" name="PLoS Pathog.">
        <title>Biosynthesis of antibiotic leucinostatins in bio-control fungus Purpureocillium lilacinum and their inhibition on phytophthora revealed by genome mining.</title>
        <authorList>
            <person name="Wang G."/>
            <person name="Liu Z."/>
            <person name="Lin R."/>
            <person name="Li E."/>
            <person name="Mao Z."/>
            <person name="Ling J."/>
            <person name="Yang Y."/>
            <person name="Yin W.B."/>
            <person name="Xie B."/>
        </authorList>
    </citation>
    <scope>NUCLEOTIDE SEQUENCE [LARGE SCALE GENOMIC DNA]</scope>
    <source>
        <strain evidence="1">170</strain>
    </source>
</reference>
<dbReference type="EMBL" id="LSBJ02000007">
    <property type="protein sequence ID" value="OAQ62338.2"/>
    <property type="molecule type" value="Genomic_DNA"/>
</dbReference>
<accession>A0A179FA75</accession>
<name>A0A179FA75_METCM</name>
<protein>
    <submittedName>
        <fullName evidence="1">Uncharacterized protein</fullName>
    </submittedName>
</protein>
<dbReference type="RefSeq" id="XP_018140042.2">
    <property type="nucleotide sequence ID" value="XM_018285958.2"/>
</dbReference>
<dbReference type="AlphaFoldDB" id="A0A179FA75"/>
<keyword evidence="2" id="KW-1185">Reference proteome</keyword>
<dbReference type="OrthoDB" id="5056518at2759"/>
<organism evidence="1 2">
    <name type="scientific">Pochonia chlamydosporia 170</name>
    <dbReference type="NCBI Taxonomy" id="1380566"/>
    <lineage>
        <taxon>Eukaryota</taxon>
        <taxon>Fungi</taxon>
        <taxon>Dikarya</taxon>
        <taxon>Ascomycota</taxon>
        <taxon>Pezizomycotina</taxon>
        <taxon>Sordariomycetes</taxon>
        <taxon>Hypocreomycetidae</taxon>
        <taxon>Hypocreales</taxon>
        <taxon>Clavicipitaceae</taxon>
        <taxon>Pochonia</taxon>
    </lineage>
</organism>
<gene>
    <name evidence="1" type="ORF">VFPPC_07024</name>
</gene>
<dbReference type="KEGG" id="pchm:VFPPC_07024"/>